<gene>
    <name evidence="1" type="ORF">KW502_04250</name>
</gene>
<sequence length="59" mass="7348">MFNWNQNKDRIQRLKEKYTRLMKRAYEIAPRNKKKSDYLNSEAKQILQELRILEINQLH</sequence>
<proteinExistence type="predicted"/>
<evidence type="ECO:0000313" key="2">
    <source>
        <dbReference type="Proteomes" id="UP000719267"/>
    </source>
</evidence>
<dbReference type="NCBIfam" id="NF033487">
    <property type="entry name" value="Lacal_2735_fam"/>
    <property type="match status" value="1"/>
</dbReference>
<protein>
    <submittedName>
        <fullName evidence="1">Lacal_2735 family protein</fullName>
    </submittedName>
</protein>
<evidence type="ECO:0000313" key="1">
    <source>
        <dbReference type="EMBL" id="MBW2961009.1"/>
    </source>
</evidence>
<accession>A0ABS6VZS8</accession>
<dbReference type="EMBL" id="JAHWDF010000003">
    <property type="protein sequence ID" value="MBW2961009.1"/>
    <property type="molecule type" value="Genomic_DNA"/>
</dbReference>
<comment type="caution">
    <text evidence="1">The sequence shown here is derived from an EMBL/GenBank/DDBJ whole genome shotgun (WGS) entry which is preliminary data.</text>
</comment>
<dbReference type="RefSeq" id="WP_219039293.1">
    <property type="nucleotide sequence ID" value="NZ_JAHWDF010000003.1"/>
</dbReference>
<keyword evidence="2" id="KW-1185">Reference proteome</keyword>
<dbReference type="Proteomes" id="UP000719267">
    <property type="component" value="Unassembled WGS sequence"/>
</dbReference>
<dbReference type="InterPro" id="IPR045493">
    <property type="entry name" value="DUF6435"/>
</dbReference>
<reference evidence="1 2" key="1">
    <citation type="submission" date="2021-07" db="EMBL/GenBank/DDBJ databases">
        <title>Mesonia aestuariivivens sp. nov., isolated from a tidal flat.</title>
        <authorList>
            <person name="Kim Y.-O."/>
            <person name="Yoon J.-H."/>
        </authorList>
    </citation>
    <scope>NUCLEOTIDE SEQUENCE [LARGE SCALE GENOMIC DNA]</scope>
    <source>
        <strain evidence="1 2">JHPTF-M18</strain>
    </source>
</reference>
<name>A0ABS6VZS8_9FLAO</name>
<organism evidence="1 2">
    <name type="scientific">Mesonia aestuariivivens</name>
    <dbReference type="NCBI Taxonomy" id="2796128"/>
    <lineage>
        <taxon>Bacteria</taxon>
        <taxon>Pseudomonadati</taxon>
        <taxon>Bacteroidota</taxon>
        <taxon>Flavobacteriia</taxon>
        <taxon>Flavobacteriales</taxon>
        <taxon>Flavobacteriaceae</taxon>
        <taxon>Mesonia</taxon>
    </lineage>
</organism>